<proteinExistence type="predicted"/>
<dbReference type="AlphaFoldDB" id="A0A4S8KZI2"/>
<dbReference type="EMBL" id="ML179817">
    <property type="protein sequence ID" value="THU81343.1"/>
    <property type="molecule type" value="Genomic_DNA"/>
</dbReference>
<dbReference type="Proteomes" id="UP000297245">
    <property type="component" value="Unassembled WGS sequence"/>
</dbReference>
<keyword evidence="3" id="KW-1185">Reference proteome</keyword>
<gene>
    <name evidence="2" type="ORF">K435DRAFT_873445</name>
</gene>
<reference evidence="2 3" key="1">
    <citation type="journal article" date="2019" name="Nat. Ecol. Evol.">
        <title>Megaphylogeny resolves global patterns of mushroom evolution.</title>
        <authorList>
            <person name="Varga T."/>
            <person name="Krizsan K."/>
            <person name="Foldi C."/>
            <person name="Dima B."/>
            <person name="Sanchez-Garcia M."/>
            <person name="Sanchez-Ramirez S."/>
            <person name="Szollosi G.J."/>
            <person name="Szarkandi J.G."/>
            <person name="Papp V."/>
            <person name="Albert L."/>
            <person name="Andreopoulos W."/>
            <person name="Angelini C."/>
            <person name="Antonin V."/>
            <person name="Barry K.W."/>
            <person name="Bougher N.L."/>
            <person name="Buchanan P."/>
            <person name="Buyck B."/>
            <person name="Bense V."/>
            <person name="Catcheside P."/>
            <person name="Chovatia M."/>
            <person name="Cooper J."/>
            <person name="Damon W."/>
            <person name="Desjardin D."/>
            <person name="Finy P."/>
            <person name="Geml J."/>
            <person name="Haridas S."/>
            <person name="Hughes K."/>
            <person name="Justo A."/>
            <person name="Karasinski D."/>
            <person name="Kautmanova I."/>
            <person name="Kiss B."/>
            <person name="Kocsube S."/>
            <person name="Kotiranta H."/>
            <person name="LaButti K.M."/>
            <person name="Lechner B.E."/>
            <person name="Liimatainen K."/>
            <person name="Lipzen A."/>
            <person name="Lukacs Z."/>
            <person name="Mihaltcheva S."/>
            <person name="Morgado L.N."/>
            <person name="Niskanen T."/>
            <person name="Noordeloos M.E."/>
            <person name="Ohm R.A."/>
            <person name="Ortiz-Santana B."/>
            <person name="Ovrebo C."/>
            <person name="Racz N."/>
            <person name="Riley R."/>
            <person name="Savchenko A."/>
            <person name="Shiryaev A."/>
            <person name="Soop K."/>
            <person name="Spirin V."/>
            <person name="Szebenyi C."/>
            <person name="Tomsovsky M."/>
            <person name="Tulloss R.E."/>
            <person name="Uehling J."/>
            <person name="Grigoriev I.V."/>
            <person name="Vagvolgyi C."/>
            <person name="Papp T."/>
            <person name="Martin F.M."/>
            <person name="Miettinen O."/>
            <person name="Hibbett D.S."/>
            <person name="Nagy L.G."/>
        </authorList>
    </citation>
    <scope>NUCLEOTIDE SEQUENCE [LARGE SCALE GENOMIC DNA]</scope>
    <source>
        <strain evidence="2 3">CBS 962.96</strain>
    </source>
</reference>
<evidence type="ECO:0000256" key="1">
    <source>
        <dbReference type="SAM" id="Coils"/>
    </source>
</evidence>
<accession>A0A4S8KZI2</accession>
<sequence length="137" mass="16103">MASLHTPESIDNSLSEGNSYIQLLRVETENANLREQLITLQASYDKLHSTLLNTEKKLMEEKQEKEAWKAHLRDLTDRMVMESKRHLENLKYDAECVKVMLDHNNPTNNRPLRQYYVNVDGDRVYQSDFRDEDSSSE</sequence>
<feature type="coiled-coil region" evidence="1">
    <location>
        <begin position="23"/>
        <end position="78"/>
    </location>
</feature>
<keyword evidence="1" id="KW-0175">Coiled coil</keyword>
<name>A0A4S8KZI2_DENBC</name>
<evidence type="ECO:0000313" key="3">
    <source>
        <dbReference type="Proteomes" id="UP000297245"/>
    </source>
</evidence>
<protein>
    <submittedName>
        <fullName evidence="2">Uncharacterized protein</fullName>
    </submittedName>
</protein>
<evidence type="ECO:0000313" key="2">
    <source>
        <dbReference type="EMBL" id="THU81343.1"/>
    </source>
</evidence>
<organism evidence="2 3">
    <name type="scientific">Dendrothele bispora (strain CBS 962.96)</name>
    <dbReference type="NCBI Taxonomy" id="1314807"/>
    <lineage>
        <taxon>Eukaryota</taxon>
        <taxon>Fungi</taxon>
        <taxon>Dikarya</taxon>
        <taxon>Basidiomycota</taxon>
        <taxon>Agaricomycotina</taxon>
        <taxon>Agaricomycetes</taxon>
        <taxon>Agaricomycetidae</taxon>
        <taxon>Agaricales</taxon>
        <taxon>Agaricales incertae sedis</taxon>
        <taxon>Dendrothele</taxon>
    </lineage>
</organism>